<feature type="compositionally biased region" description="Basic and acidic residues" evidence="1">
    <location>
        <begin position="643"/>
        <end position="666"/>
    </location>
</feature>
<dbReference type="PANTHER" id="PTHR34835">
    <property type="entry name" value="OS07G0283600 PROTEIN-RELATED"/>
    <property type="match status" value="1"/>
</dbReference>
<feature type="region of interest" description="Disordered" evidence="1">
    <location>
        <begin position="627"/>
        <end position="666"/>
    </location>
</feature>
<feature type="region of interest" description="Disordered" evidence="1">
    <location>
        <begin position="1"/>
        <end position="85"/>
    </location>
</feature>
<feature type="compositionally biased region" description="Basic residues" evidence="1">
    <location>
        <begin position="20"/>
        <end position="33"/>
    </location>
</feature>
<name>A0AAP0H260_9ASTR</name>
<feature type="compositionally biased region" description="Basic and acidic residues" evidence="1">
    <location>
        <begin position="34"/>
        <end position="56"/>
    </location>
</feature>
<protein>
    <recommendedName>
        <fullName evidence="4">Ubiquitin-like protease family profile domain-containing protein</fullName>
    </recommendedName>
</protein>
<reference evidence="2 3" key="1">
    <citation type="submission" date="2024-04" db="EMBL/GenBank/DDBJ databases">
        <title>The reference genome of an endangered Asteraceae, Deinandra increscens subsp. villosa, native to the Central Coast of California.</title>
        <authorList>
            <person name="Guilliams M."/>
            <person name="Hasenstab-Lehman K."/>
            <person name="Meyer R."/>
            <person name="Mcevoy S."/>
        </authorList>
    </citation>
    <scope>NUCLEOTIDE SEQUENCE [LARGE SCALE GENOMIC DNA]</scope>
    <source>
        <tissue evidence="2">Leaf</tissue>
    </source>
</reference>
<keyword evidence="3" id="KW-1185">Reference proteome</keyword>
<feature type="compositionally biased region" description="Basic and acidic residues" evidence="1">
    <location>
        <begin position="524"/>
        <end position="541"/>
    </location>
</feature>
<dbReference type="AlphaFoldDB" id="A0AAP0H260"/>
<feature type="compositionally biased region" description="Basic and acidic residues" evidence="1">
    <location>
        <begin position="562"/>
        <end position="581"/>
    </location>
</feature>
<organism evidence="2 3">
    <name type="scientific">Deinandra increscens subsp. villosa</name>
    <dbReference type="NCBI Taxonomy" id="3103831"/>
    <lineage>
        <taxon>Eukaryota</taxon>
        <taxon>Viridiplantae</taxon>
        <taxon>Streptophyta</taxon>
        <taxon>Embryophyta</taxon>
        <taxon>Tracheophyta</taxon>
        <taxon>Spermatophyta</taxon>
        <taxon>Magnoliopsida</taxon>
        <taxon>eudicotyledons</taxon>
        <taxon>Gunneridae</taxon>
        <taxon>Pentapetalae</taxon>
        <taxon>asterids</taxon>
        <taxon>campanulids</taxon>
        <taxon>Asterales</taxon>
        <taxon>Asteraceae</taxon>
        <taxon>Asteroideae</taxon>
        <taxon>Heliantheae alliance</taxon>
        <taxon>Madieae</taxon>
        <taxon>Madiinae</taxon>
        <taxon>Deinandra</taxon>
    </lineage>
</organism>
<feature type="region of interest" description="Disordered" evidence="1">
    <location>
        <begin position="477"/>
        <end position="545"/>
    </location>
</feature>
<dbReference type="InterPro" id="IPR038765">
    <property type="entry name" value="Papain-like_cys_pep_sf"/>
</dbReference>
<accession>A0AAP0H260</accession>
<dbReference type="Proteomes" id="UP001408789">
    <property type="component" value="Unassembled WGS sequence"/>
</dbReference>
<evidence type="ECO:0000256" key="1">
    <source>
        <dbReference type="SAM" id="MobiDB-lite"/>
    </source>
</evidence>
<feature type="region of interest" description="Disordered" evidence="1">
    <location>
        <begin position="562"/>
        <end position="594"/>
    </location>
</feature>
<comment type="caution">
    <text evidence="2">The sequence shown here is derived from an EMBL/GenBank/DDBJ whole genome shotgun (WGS) entry which is preliminary data.</text>
</comment>
<sequence>MDSGDSKKCNTGKQASLTYNRKKRFGTKKKGVKKSNEDQHIVHDDTGERTDKKNQESSDDDFQSKKQKVHSPKQAASKNPQPYIPYSHKRLYMRNKAENICDIFSHIKLSKERLEAISNIGFITMKSLSVTMVPNNLSYWLLSNYDHDNRTLNLGTKSIKLDRKMVHDVLGIPMGKKKVLESEKGSHKEPVMLEWRAQWPPKSGLRTVKHVFDMIKNTSDAGRMFCLNFLVIVLSTLAECTKQSTVNMRFLKSLPEGAIVQEYDWCSYVIECLNRTKKAWNGVEHYNGPITFLGLWYAHIMRKGTFPEGKQTPAIGLYTTHTLRELEDELVSKNYKVVSEVDLQMKEEYNVKVKVNIKRKRSKGPVSDESKQHKFEEHRVEEHKVEGVDENNITIASLRKRKRVVYRISSSSESEDVEDYVDSEKDWISLFKKKTAHLEMMIGDVDQMIMIANTDFPNSKLLKDVINDWKSLLTKYSDKEEPAQEDEREVMAEEEHVDKEPVKEYESPAQEIGKEQPAQEDDREVMAEEEHVDKEPVKEYESPAQVIGKEVNEMGQHVEKEIDAKETTTQKPEQEADKKNVESSNSGAGYTESQVSITPTHMQEILQACDTAVKTKMNQVKNAECGEQYDEKAGTPNVGNEEIDAKETTAQEPTKEADKQNVEDSKCGAEYTQSQVSITATHMEEIIQACDKTEKSKMNQDKNDECEEQCVEKAGTPKIGDEVDVESLIQKLPILKTNGLFDEPSFDLFISQLTPDVDTSKPPKTVITPVPMAKLSPAQEHAATTLHASTSAHAQIEKPPPPAPVLHQVQQPRIQSPPPAPLLHQVQQPAVQRPSRVTRPGDALRSPYKERKVAVGKRLTKLELIMGKCFLYGDGEKSEKLFESAEGNILRWNDIHSMYEKSIVDVNVINCWAQVLNVEESAKSRDSPARLFCSCDILAEENFQEDCSKEERIDIMTINIDVALQSSIYKTIRSVDLLFCPMNLKRHFYVICFDFLKPALYILDNVKDNLGINERYGNCPKILRDTLAAYLTKVNTAKSKKISTVLPKRLSMPWQTTNNVIDGGIFAMRHMETFMGGPASHWENVITEVSSKQKIEINDLRVKYMVKILLSDFNKKKAVISDKINSYETMNADEKERWHEMGVNRIKEEKMKLVTAEYIFTAQQDGW</sequence>
<dbReference type="Gene3D" id="3.40.395.10">
    <property type="entry name" value="Adenoviral Proteinase, Chain A"/>
    <property type="match status" value="1"/>
</dbReference>
<feature type="compositionally biased region" description="Polar residues" evidence="1">
    <location>
        <begin position="9"/>
        <end position="19"/>
    </location>
</feature>
<gene>
    <name evidence="2" type="ORF">SSX86_008580</name>
</gene>
<feature type="compositionally biased region" description="Basic and acidic residues" evidence="1">
    <location>
        <begin position="489"/>
        <end position="506"/>
    </location>
</feature>
<evidence type="ECO:0000313" key="2">
    <source>
        <dbReference type="EMBL" id="KAK9072148.1"/>
    </source>
</evidence>
<feature type="compositionally biased region" description="Low complexity" evidence="1">
    <location>
        <begin position="781"/>
        <end position="794"/>
    </location>
</feature>
<evidence type="ECO:0008006" key="4">
    <source>
        <dbReference type="Google" id="ProtNLM"/>
    </source>
</evidence>
<dbReference type="SUPFAM" id="SSF54001">
    <property type="entry name" value="Cysteine proteinases"/>
    <property type="match status" value="1"/>
</dbReference>
<feature type="compositionally biased region" description="Polar residues" evidence="1">
    <location>
        <begin position="582"/>
        <end position="594"/>
    </location>
</feature>
<evidence type="ECO:0000313" key="3">
    <source>
        <dbReference type="Proteomes" id="UP001408789"/>
    </source>
</evidence>
<proteinExistence type="predicted"/>
<feature type="compositionally biased region" description="Basic and acidic residues" evidence="1">
    <location>
        <begin position="366"/>
        <end position="383"/>
    </location>
</feature>
<feature type="region of interest" description="Disordered" evidence="1">
    <location>
        <begin position="362"/>
        <end position="383"/>
    </location>
</feature>
<feature type="region of interest" description="Disordered" evidence="1">
    <location>
        <begin position="779"/>
        <end position="816"/>
    </location>
</feature>
<dbReference type="PANTHER" id="PTHR34835:SF90">
    <property type="entry name" value="AMINOTRANSFERASE-LIKE PLANT MOBILE DOMAIN-CONTAINING PROTEIN"/>
    <property type="match status" value="1"/>
</dbReference>
<dbReference type="EMBL" id="JBCNJP010000010">
    <property type="protein sequence ID" value="KAK9072148.1"/>
    <property type="molecule type" value="Genomic_DNA"/>
</dbReference>